<feature type="binding site" evidence="4">
    <location>
        <position position="108"/>
    </location>
    <ligand>
        <name>substrate</name>
    </ligand>
</feature>
<protein>
    <submittedName>
        <fullName evidence="5">Glucuronyl hydrolase</fullName>
    </submittedName>
</protein>
<dbReference type="SUPFAM" id="SSF48208">
    <property type="entry name" value="Six-hairpin glycosidases"/>
    <property type="match status" value="1"/>
</dbReference>
<dbReference type="GO" id="GO:0000272">
    <property type="term" value="P:polysaccharide catabolic process"/>
    <property type="evidence" value="ECO:0007669"/>
    <property type="project" value="TreeGrafter"/>
</dbReference>
<feature type="binding site" evidence="4">
    <location>
        <position position="240"/>
    </location>
    <ligand>
        <name>substrate</name>
    </ligand>
</feature>
<feature type="binding site" evidence="4">
    <location>
        <position position="168"/>
    </location>
    <ligand>
        <name>substrate</name>
    </ligand>
</feature>
<evidence type="ECO:0000256" key="2">
    <source>
        <dbReference type="ARBA" id="ARBA00038358"/>
    </source>
</evidence>
<gene>
    <name evidence="5" type="ORF">A5810_000621</name>
</gene>
<evidence type="ECO:0000256" key="1">
    <source>
        <dbReference type="ARBA" id="ARBA00022801"/>
    </source>
</evidence>
<evidence type="ECO:0000256" key="4">
    <source>
        <dbReference type="PIRSR" id="PIRSR610905-2"/>
    </source>
</evidence>
<dbReference type="PANTHER" id="PTHR36845:SF1">
    <property type="entry name" value="HYDROLASE, PUTATIVE (AFU_ORTHOLOGUE AFUA_7G05090)-RELATED"/>
    <property type="match status" value="1"/>
</dbReference>
<feature type="active site" description="Nucleophile" evidence="3">
    <location>
        <position position="108"/>
    </location>
</feature>
<dbReference type="EMBL" id="NGKW01000001">
    <property type="protein sequence ID" value="OTN96286.1"/>
    <property type="molecule type" value="Genomic_DNA"/>
</dbReference>
<dbReference type="Proteomes" id="UP000194885">
    <property type="component" value="Unassembled WGS sequence"/>
</dbReference>
<keyword evidence="1 5" id="KW-0378">Hydrolase</keyword>
<dbReference type="Pfam" id="PF07470">
    <property type="entry name" value="Glyco_hydro_88"/>
    <property type="match status" value="1"/>
</dbReference>
<dbReference type="GO" id="GO:0052757">
    <property type="term" value="F:chondroitin hydrolase activity"/>
    <property type="evidence" value="ECO:0007669"/>
    <property type="project" value="TreeGrafter"/>
</dbReference>
<dbReference type="InterPro" id="IPR012341">
    <property type="entry name" value="6hp_glycosidase-like_sf"/>
</dbReference>
<evidence type="ECO:0000313" key="6">
    <source>
        <dbReference type="Proteomes" id="UP000194885"/>
    </source>
</evidence>
<accession>A0A242BLL9</accession>
<feature type="active site" description="Proton donor" evidence="3">
    <location>
        <position position="168"/>
    </location>
</feature>
<feature type="binding site" evidence="4">
    <location>
        <position position="228"/>
    </location>
    <ligand>
        <name>substrate</name>
    </ligand>
</feature>
<dbReference type="AlphaFoldDB" id="A0A242BLL9"/>
<evidence type="ECO:0000313" key="5">
    <source>
        <dbReference type="EMBL" id="OTN96286.1"/>
    </source>
</evidence>
<organism evidence="5 6">
    <name type="scientific">Enterococcus faecium</name>
    <name type="common">Streptococcus faecium</name>
    <dbReference type="NCBI Taxonomy" id="1352"/>
    <lineage>
        <taxon>Bacteria</taxon>
        <taxon>Bacillati</taxon>
        <taxon>Bacillota</taxon>
        <taxon>Bacilli</taxon>
        <taxon>Lactobacillales</taxon>
        <taxon>Enterococcaceae</taxon>
        <taxon>Enterococcus</taxon>
    </lineage>
</organism>
<dbReference type="Gene3D" id="1.50.10.10">
    <property type="match status" value="1"/>
</dbReference>
<feature type="binding site" evidence="4">
    <location>
        <position position="226"/>
    </location>
    <ligand>
        <name>substrate</name>
    </ligand>
</feature>
<comment type="caution">
    <text evidence="5">The sequence shown here is derived from an EMBL/GenBank/DDBJ whole genome shotgun (WGS) entry which is preliminary data.</text>
</comment>
<evidence type="ECO:0000256" key="3">
    <source>
        <dbReference type="PIRSR" id="PIRSR610905-1"/>
    </source>
</evidence>
<feature type="binding site" evidence="4">
    <location>
        <position position="244"/>
    </location>
    <ligand>
        <name>substrate</name>
    </ligand>
</feature>
<sequence length="387" mass="44723">MNIQQKKEMLIELGTFVDKNWLDEQFEWCMMRIKKNMVRFGLDFPSACATNGKHRIKKNDDWTNGFWTGMLWLSYEWTKEEKFLVRAMENIHSFQKRLDQHFVLDHHDIGFLYSLSAGAGYKVVDSQLCKESLLQAANILVARFQNKGNFIQAWGASGDPLEYRLIIDSLINLPLLFQACTLSNDPHYKEVAFKHYQTLLHTVIREDATTFHTYYFDSNTGVPTHGATHQGHSDESIWARGQSWAILGIPLNERYLHSVPFPLNYKAIVDVFLEHLPQDLVPYWDFDFNDDFPSDKDSSSLAIAACGLLEAEKMEAYPEAKEIAKGMIYQLGTHYTAKNDPENEGILLHGVYAHAEGKGVDEPNLWGDYFYLEALMRLAKPEWNTYW</sequence>
<dbReference type="InterPro" id="IPR008928">
    <property type="entry name" value="6-hairpin_glycosidase_sf"/>
</dbReference>
<proteinExistence type="inferred from homology"/>
<reference evidence="5 6" key="1">
    <citation type="submission" date="2017-05" db="EMBL/GenBank/DDBJ databases">
        <title>The Genome Sequence of Enterococcus faecium 7H8_DIV0219.</title>
        <authorList>
            <consortium name="The Broad Institute Genomics Platform"/>
            <consortium name="The Broad Institute Genomic Center for Infectious Diseases"/>
            <person name="Earl A."/>
            <person name="Manson A."/>
            <person name="Schwartman J."/>
            <person name="Gilmore M."/>
            <person name="Abouelleil A."/>
            <person name="Cao P."/>
            <person name="Chapman S."/>
            <person name="Cusick C."/>
            <person name="Shea T."/>
            <person name="Young S."/>
            <person name="Neafsey D."/>
            <person name="Nusbaum C."/>
            <person name="Birren B."/>
        </authorList>
    </citation>
    <scope>NUCLEOTIDE SEQUENCE [LARGE SCALE GENOMIC DNA]</scope>
    <source>
        <strain evidence="5 6">7H8_DIV0219</strain>
    </source>
</reference>
<dbReference type="RefSeq" id="WP_086323006.1">
    <property type="nucleotide sequence ID" value="NZ_NGKW01000001.1"/>
</dbReference>
<name>A0A242BLL9_ENTFC</name>
<dbReference type="InterPro" id="IPR052369">
    <property type="entry name" value="UG_Glycosaminoglycan_Hydrolase"/>
</dbReference>
<comment type="similarity">
    <text evidence="2">Belongs to the glycosyl hydrolase 88 family.</text>
</comment>
<dbReference type="InterPro" id="IPR010905">
    <property type="entry name" value="Glyco_hydro_88"/>
</dbReference>
<dbReference type="PANTHER" id="PTHR36845">
    <property type="entry name" value="HYDROLASE, PUTATIVE (AFU_ORTHOLOGUE AFUA_7G05090)-RELATED"/>
    <property type="match status" value="1"/>
</dbReference>